<dbReference type="GO" id="GO:0046872">
    <property type="term" value="F:metal ion binding"/>
    <property type="evidence" value="ECO:0007669"/>
    <property type="project" value="UniProtKB-KW"/>
</dbReference>
<dbReference type="GO" id="GO:0051539">
    <property type="term" value="F:4 iron, 4 sulfur cluster binding"/>
    <property type="evidence" value="ECO:0007669"/>
    <property type="project" value="UniProtKB-UniRule"/>
</dbReference>
<feature type="binding site" evidence="5">
    <location>
        <position position="96"/>
    </location>
    <ligand>
        <name>[4Fe-4S] cluster</name>
        <dbReference type="ChEBI" id="CHEBI:49883"/>
    </ligand>
</feature>
<sequence>MDIILANPRGFCAGVKRAILIVENALKIYKKKIYVNHEIVHNKSIVNYFRIKGVIFVKKISQIPNKSIVVFSAHGVSKKVEKEAIKKKLTILNATCPLVTKVHREVSKSSQKGIETIFVGHKGHPEVNGTIGQYDNNKEKIHLVQSVKDVQKLSIKNGKKLNFFTQTTLSVNETKFIVSSLKKKFPHIKGPDKDDICYATTDRQKAVFKISKITDMLLVIGSKNSSNSNRLVELGRETGVFSKLIDSFVDIKKEWLHNVKYIGVTAGASAPNILVIEVIQYLKKLGAKRLFEMKGIADNKIFPIPKNLICLNR</sequence>
<feature type="binding site" evidence="5">
    <location>
        <position position="41"/>
    </location>
    <ligand>
        <name>(2E)-4-hydroxy-3-methylbut-2-enyl diphosphate</name>
        <dbReference type="ChEBI" id="CHEBI:128753"/>
    </ligand>
</feature>
<dbReference type="GO" id="GO:0050992">
    <property type="term" value="P:dimethylallyl diphosphate biosynthetic process"/>
    <property type="evidence" value="ECO:0007669"/>
    <property type="project" value="UniProtKB-UniRule"/>
</dbReference>
<dbReference type="NCBIfam" id="TIGR00216">
    <property type="entry name" value="ispH_lytB"/>
    <property type="match status" value="1"/>
</dbReference>
<feature type="binding site" evidence="5">
    <location>
        <position position="227"/>
    </location>
    <ligand>
        <name>(2E)-4-hydroxy-3-methylbut-2-enyl diphosphate</name>
        <dbReference type="ChEBI" id="CHEBI:128753"/>
    </ligand>
</feature>
<feature type="binding site" evidence="5">
    <location>
        <position position="226"/>
    </location>
    <ligand>
        <name>dimethylallyl diphosphate</name>
        <dbReference type="ChEBI" id="CHEBI:57623"/>
    </ligand>
</feature>
<proteinExistence type="inferred from homology"/>
<dbReference type="AlphaFoldDB" id="A0A4D6Y3Q7"/>
<feature type="binding site" evidence="5">
    <location>
        <position position="225"/>
    </location>
    <ligand>
        <name>dimethylallyl diphosphate</name>
        <dbReference type="ChEBI" id="CHEBI:57623"/>
    </ligand>
</feature>
<dbReference type="GO" id="GO:0016114">
    <property type="term" value="P:terpenoid biosynthetic process"/>
    <property type="evidence" value="ECO:0007669"/>
    <property type="project" value="UniProtKB-UniRule"/>
</dbReference>
<dbReference type="GO" id="GO:0019288">
    <property type="term" value="P:isopentenyl diphosphate biosynthetic process, methylerythritol 4-phosphate pathway"/>
    <property type="evidence" value="ECO:0007669"/>
    <property type="project" value="UniProtKB-UniRule"/>
</dbReference>
<feature type="active site" description="Proton donor" evidence="5">
    <location>
        <position position="126"/>
    </location>
</feature>
<comment type="subunit">
    <text evidence="5">Homodimer.</text>
</comment>
<feature type="binding site" evidence="5">
    <location>
        <position position="74"/>
    </location>
    <ligand>
        <name>dimethylallyl diphosphate</name>
        <dbReference type="ChEBI" id="CHEBI:57623"/>
    </ligand>
</feature>
<organism evidence="6 7">
    <name type="scientific">Buchnera aphidicola</name>
    <name type="common">Muscaphis stroyani</name>
    <dbReference type="NCBI Taxonomy" id="1241869"/>
    <lineage>
        <taxon>Bacteria</taxon>
        <taxon>Pseudomonadati</taxon>
        <taxon>Pseudomonadota</taxon>
        <taxon>Gammaproteobacteria</taxon>
        <taxon>Enterobacterales</taxon>
        <taxon>Erwiniaceae</taxon>
        <taxon>Buchnera</taxon>
    </lineage>
</organism>
<reference evidence="6 7" key="1">
    <citation type="submission" date="2018-12" db="EMBL/GenBank/DDBJ databases">
        <authorList>
            <person name="Chong R.A."/>
        </authorList>
    </citation>
    <scope>NUCLEOTIDE SEQUENCE [LARGE SCALE GENOMIC DNA]</scope>
    <source>
        <strain evidence="6 7">Mst</strain>
    </source>
</reference>
<feature type="binding site" evidence="5">
    <location>
        <position position="226"/>
    </location>
    <ligand>
        <name>isopentenyl diphosphate</name>
        <dbReference type="ChEBI" id="CHEBI:128769"/>
    </ligand>
</feature>
<comment type="function">
    <text evidence="5">Catalyzes the conversion of 1-hydroxy-2-methyl-2-(E)-butenyl 4-diphosphate (HMBPP) into a mixture of isopentenyl diphosphate (IPP) and dimethylallyl diphosphate (DMAPP). Acts in the terminal step of the DOXP/MEP pathway for isoprenoid precursor biosynthesis.</text>
</comment>
<keyword evidence="4 5" id="KW-0411">Iron-sulfur</keyword>
<name>A0A4D6Y3Q7_9GAMM</name>
<feature type="binding site" evidence="5">
    <location>
        <position position="74"/>
    </location>
    <ligand>
        <name>isopentenyl diphosphate</name>
        <dbReference type="ChEBI" id="CHEBI:128769"/>
    </ligand>
</feature>
<feature type="binding site" evidence="5">
    <location>
        <position position="227"/>
    </location>
    <ligand>
        <name>isopentenyl diphosphate</name>
        <dbReference type="ChEBI" id="CHEBI:128769"/>
    </ligand>
</feature>
<feature type="binding site" evidence="5">
    <location>
        <position position="124"/>
    </location>
    <ligand>
        <name>(2E)-4-hydroxy-3-methylbut-2-enyl diphosphate</name>
        <dbReference type="ChEBI" id="CHEBI:128753"/>
    </ligand>
</feature>
<feature type="binding site" evidence="5">
    <location>
        <position position="225"/>
    </location>
    <ligand>
        <name>(2E)-4-hydroxy-3-methylbut-2-enyl diphosphate</name>
        <dbReference type="ChEBI" id="CHEBI:128753"/>
    </ligand>
</feature>
<comment type="pathway">
    <text evidence="5">Isoprenoid biosynthesis; isopentenyl diphosphate biosynthesis via DXP pathway; isopentenyl diphosphate from 1-deoxy-D-xylulose 5-phosphate: step 6/6.</text>
</comment>
<keyword evidence="3 5" id="KW-0408">Iron</keyword>
<dbReference type="PANTHER" id="PTHR30426">
    <property type="entry name" value="4-HYDROXY-3-METHYLBUT-2-ENYL DIPHOSPHATE REDUCTASE"/>
    <property type="match status" value="1"/>
</dbReference>
<reference evidence="6 7" key="2">
    <citation type="submission" date="2019-05" db="EMBL/GenBank/DDBJ databases">
        <title>Genome evolution of the obligate endosymbiont Buchnera aphidicola.</title>
        <authorList>
            <person name="Moran N.A."/>
        </authorList>
    </citation>
    <scope>NUCLEOTIDE SEQUENCE [LARGE SCALE GENOMIC DNA]</scope>
    <source>
        <strain evidence="6 7">Mst</strain>
    </source>
</reference>
<keyword evidence="1 5" id="KW-0004">4Fe-4S</keyword>
<feature type="binding site" evidence="5">
    <location>
        <position position="226"/>
    </location>
    <ligand>
        <name>(2E)-4-hydroxy-3-methylbut-2-enyl diphosphate</name>
        <dbReference type="ChEBI" id="CHEBI:128753"/>
    </ligand>
</feature>
<keyword evidence="5 6" id="KW-0560">Oxidoreductase</keyword>
<dbReference type="UniPathway" id="UPA00056">
    <property type="reaction ID" value="UER00097"/>
</dbReference>
<feature type="binding site" evidence="5">
    <location>
        <position position="269"/>
    </location>
    <ligand>
        <name>(2E)-4-hydroxy-3-methylbut-2-enyl diphosphate</name>
        <dbReference type="ChEBI" id="CHEBI:128753"/>
    </ligand>
</feature>
<feature type="binding site" evidence="5">
    <location>
        <position position="124"/>
    </location>
    <ligand>
        <name>dimethylallyl diphosphate</name>
        <dbReference type="ChEBI" id="CHEBI:57623"/>
    </ligand>
</feature>
<feature type="binding site" evidence="5">
    <location>
        <position position="197"/>
    </location>
    <ligand>
        <name>[4Fe-4S] cluster</name>
        <dbReference type="ChEBI" id="CHEBI:49883"/>
    </ligand>
</feature>
<dbReference type="EC" id="1.17.7.4" evidence="5"/>
<dbReference type="PANTHER" id="PTHR30426:SF0">
    <property type="entry name" value="4-HYDROXY-3-METHYLBUT-2-ENYL DIPHOSPHATE REDUCTASE"/>
    <property type="match status" value="1"/>
</dbReference>
<evidence type="ECO:0000256" key="1">
    <source>
        <dbReference type="ARBA" id="ARBA00022485"/>
    </source>
</evidence>
<dbReference type="OrthoDB" id="9804068at2"/>
<feature type="binding site" evidence="5">
    <location>
        <position position="74"/>
    </location>
    <ligand>
        <name>(2E)-4-hydroxy-3-methylbut-2-enyl diphosphate</name>
        <dbReference type="ChEBI" id="CHEBI:128753"/>
    </ligand>
</feature>
<dbReference type="InterPro" id="IPR003451">
    <property type="entry name" value="LytB/IspH"/>
</dbReference>
<dbReference type="UniPathway" id="UPA00059">
    <property type="reaction ID" value="UER00105"/>
</dbReference>
<feature type="binding site" evidence="5">
    <location>
        <position position="12"/>
    </location>
    <ligand>
        <name>[4Fe-4S] cluster</name>
        <dbReference type="ChEBI" id="CHEBI:49883"/>
    </ligand>
</feature>
<accession>A0A4D6Y3Q7</accession>
<feature type="binding site" evidence="5">
    <location>
        <position position="227"/>
    </location>
    <ligand>
        <name>dimethylallyl diphosphate</name>
        <dbReference type="ChEBI" id="CHEBI:57623"/>
    </ligand>
</feature>
<dbReference type="HAMAP" id="MF_00191">
    <property type="entry name" value="IspH"/>
    <property type="match status" value="1"/>
</dbReference>
<feature type="binding site" evidence="5">
    <location>
        <position position="124"/>
    </location>
    <ligand>
        <name>isopentenyl diphosphate</name>
        <dbReference type="ChEBI" id="CHEBI:128769"/>
    </ligand>
</feature>
<comment type="catalytic activity">
    <reaction evidence="5">
        <text>dimethylallyl diphosphate + 2 oxidized [2Fe-2S]-[ferredoxin] + H2O = (2E)-4-hydroxy-3-methylbut-2-enyl diphosphate + 2 reduced [2Fe-2S]-[ferredoxin] + 2 H(+)</text>
        <dbReference type="Rhea" id="RHEA:24825"/>
        <dbReference type="Rhea" id="RHEA-COMP:10000"/>
        <dbReference type="Rhea" id="RHEA-COMP:10001"/>
        <dbReference type="ChEBI" id="CHEBI:15377"/>
        <dbReference type="ChEBI" id="CHEBI:15378"/>
        <dbReference type="ChEBI" id="CHEBI:33737"/>
        <dbReference type="ChEBI" id="CHEBI:33738"/>
        <dbReference type="ChEBI" id="CHEBI:57623"/>
        <dbReference type="ChEBI" id="CHEBI:128753"/>
        <dbReference type="EC" id="1.17.7.4"/>
    </reaction>
</comment>
<feature type="binding site" evidence="5">
    <location>
        <position position="41"/>
    </location>
    <ligand>
        <name>isopentenyl diphosphate</name>
        <dbReference type="ChEBI" id="CHEBI:128769"/>
    </ligand>
</feature>
<feature type="binding site" evidence="5">
    <location>
        <position position="225"/>
    </location>
    <ligand>
        <name>isopentenyl diphosphate</name>
        <dbReference type="ChEBI" id="CHEBI:128769"/>
    </ligand>
</feature>
<dbReference type="Pfam" id="PF02401">
    <property type="entry name" value="LYTB"/>
    <property type="match status" value="1"/>
</dbReference>
<comment type="catalytic activity">
    <reaction evidence="5">
        <text>isopentenyl diphosphate + 2 oxidized [2Fe-2S]-[ferredoxin] + H2O = (2E)-4-hydroxy-3-methylbut-2-enyl diphosphate + 2 reduced [2Fe-2S]-[ferredoxin] + 2 H(+)</text>
        <dbReference type="Rhea" id="RHEA:24488"/>
        <dbReference type="Rhea" id="RHEA-COMP:10000"/>
        <dbReference type="Rhea" id="RHEA-COMP:10001"/>
        <dbReference type="ChEBI" id="CHEBI:15377"/>
        <dbReference type="ChEBI" id="CHEBI:15378"/>
        <dbReference type="ChEBI" id="CHEBI:33737"/>
        <dbReference type="ChEBI" id="CHEBI:33738"/>
        <dbReference type="ChEBI" id="CHEBI:128753"/>
        <dbReference type="ChEBI" id="CHEBI:128769"/>
        <dbReference type="EC" id="1.17.7.4"/>
    </reaction>
</comment>
<evidence type="ECO:0000313" key="6">
    <source>
        <dbReference type="EMBL" id="QCI24246.1"/>
    </source>
</evidence>
<evidence type="ECO:0000256" key="3">
    <source>
        <dbReference type="ARBA" id="ARBA00023004"/>
    </source>
</evidence>
<dbReference type="EMBL" id="CP034861">
    <property type="protein sequence ID" value="QCI24246.1"/>
    <property type="molecule type" value="Genomic_DNA"/>
</dbReference>
<feature type="binding site" evidence="5">
    <location>
        <position position="41"/>
    </location>
    <ligand>
        <name>dimethylallyl diphosphate</name>
        <dbReference type="ChEBI" id="CHEBI:57623"/>
    </ligand>
</feature>
<dbReference type="GO" id="GO:0051745">
    <property type="term" value="F:4-hydroxy-3-methylbut-2-enyl diphosphate reductase activity"/>
    <property type="evidence" value="ECO:0007669"/>
    <property type="project" value="UniProtKB-UniRule"/>
</dbReference>
<dbReference type="Gene3D" id="3.40.1010.20">
    <property type="entry name" value="4-hydroxy-3-methylbut-2-enyl diphosphate reductase, catalytic domain"/>
    <property type="match status" value="2"/>
</dbReference>
<dbReference type="RefSeq" id="WP_158343295.1">
    <property type="nucleotide sequence ID" value="NZ_CP034861.1"/>
</dbReference>
<evidence type="ECO:0000256" key="4">
    <source>
        <dbReference type="ARBA" id="ARBA00023014"/>
    </source>
</evidence>
<dbReference type="NCBIfam" id="NF002190">
    <property type="entry name" value="PRK01045.1-4"/>
    <property type="match status" value="1"/>
</dbReference>
<protein>
    <recommendedName>
        <fullName evidence="5">4-hydroxy-3-methylbut-2-enyl diphosphate reductase</fullName>
        <shortName evidence="5">HMBPP reductase</shortName>
        <ecNumber evidence="5">1.17.7.4</ecNumber>
    </recommendedName>
</protein>
<comment type="similarity">
    <text evidence="5">Belongs to the IspH family.</text>
</comment>
<keyword evidence="2 5" id="KW-0479">Metal-binding</keyword>
<evidence type="ECO:0000256" key="2">
    <source>
        <dbReference type="ARBA" id="ARBA00022723"/>
    </source>
</evidence>
<evidence type="ECO:0000256" key="5">
    <source>
        <dbReference type="HAMAP-Rule" id="MF_00191"/>
    </source>
</evidence>
<dbReference type="Proteomes" id="UP000298673">
    <property type="component" value="Chromosome"/>
</dbReference>
<dbReference type="Gene3D" id="3.40.50.11270">
    <property type="match status" value="1"/>
</dbReference>
<feature type="binding site" evidence="5">
    <location>
        <position position="269"/>
    </location>
    <ligand>
        <name>isopentenyl diphosphate</name>
        <dbReference type="ChEBI" id="CHEBI:128769"/>
    </ligand>
</feature>
<feature type="binding site" evidence="5">
    <location>
        <position position="269"/>
    </location>
    <ligand>
        <name>dimethylallyl diphosphate</name>
        <dbReference type="ChEBI" id="CHEBI:57623"/>
    </ligand>
</feature>
<comment type="pathway">
    <text evidence="5">Isoprenoid biosynthesis; dimethylallyl diphosphate biosynthesis; dimethylallyl diphosphate from (2E)-4-hydroxy-3-methylbutenyl diphosphate: step 1/1.</text>
</comment>
<gene>
    <name evidence="5" type="primary">ispH</name>
    <name evidence="6" type="ORF">D9V75_00695</name>
</gene>
<comment type="cofactor">
    <cofactor evidence="5">
        <name>[4Fe-4S] cluster</name>
        <dbReference type="ChEBI" id="CHEBI:49883"/>
    </cofactor>
    <text evidence="5">Binds 1 [4Fe-4S] cluster per subunit.</text>
</comment>
<evidence type="ECO:0000313" key="7">
    <source>
        <dbReference type="Proteomes" id="UP000298673"/>
    </source>
</evidence>
<dbReference type="NCBIfam" id="NF002188">
    <property type="entry name" value="PRK01045.1-2"/>
    <property type="match status" value="1"/>
</dbReference>
<dbReference type="CDD" id="cd13944">
    <property type="entry name" value="lytB_ispH"/>
    <property type="match status" value="1"/>
</dbReference>
<feature type="binding site" evidence="5">
    <location>
        <position position="167"/>
    </location>
    <ligand>
        <name>(2E)-4-hydroxy-3-methylbut-2-enyl diphosphate</name>
        <dbReference type="ChEBI" id="CHEBI:128753"/>
    </ligand>
</feature>
<keyword evidence="5" id="KW-0414">Isoprene biosynthesis</keyword>